<evidence type="ECO:0000259" key="2">
    <source>
        <dbReference type="Pfam" id="PF13649"/>
    </source>
</evidence>
<evidence type="ECO:0000313" key="4">
    <source>
        <dbReference type="Proteomes" id="UP001056539"/>
    </source>
</evidence>
<dbReference type="GO" id="GO:0008168">
    <property type="term" value="F:methyltransferase activity"/>
    <property type="evidence" value="ECO:0007669"/>
    <property type="project" value="UniProtKB-KW"/>
</dbReference>
<dbReference type="InterPro" id="IPR041698">
    <property type="entry name" value="Methyltransf_25"/>
</dbReference>
<organism evidence="3 4">
    <name type="scientific">Thermospira aquatica</name>
    <dbReference type="NCBI Taxonomy" id="2828656"/>
    <lineage>
        <taxon>Bacteria</taxon>
        <taxon>Pseudomonadati</taxon>
        <taxon>Spirochaetota</taxon>
        <taxon>Spirochaetia</taxon>
        <taxon>Brevinematales</taxon>
        <taxon>Thermospiraceae</taxon>
        <taxon>Thermospira</taxon>
    </lineage>
</organism>
<dbReference type="SUPFAM" id="SSF53335">
    <property type="entry name" value="S-adenosyl-L-methionine-dependent methyltransferases"/>
    <property type="match status" value="1"/>
</dbReference>
<evidence type="ECO:0000256" key="1">
    <source>
        <dbReference type="ARBA" id="ARBA00022679"/>
    </source>
</evidence>
<keyword evidence="3" id="KW-0489">Methyltransferase</keyword>
<dbReference type="CDD" id="cd02440">
    <property type="entry name" value="AdoMet_MTases"/>
    <property type="match status" value="1"/>
</dbReference>
<keyword evidence="4" id="KW-1185">Reference proteome</keyword>
<gene>
    <name evidence="3" type="ORF">KDW03_01335</name>
</gene>
<protein>
    <submittedName>
        <fullName evidence="3">Class I SAM-dependent methyltransferase</fullName>
    </submittedName>
</protein>
<accession>A0AAX3BEA0</accession>
<reference evidence="3" key="2">
    <citation type="submission" date="2022-06" db="EMBL/GenBank/DDBJ databases">
        <title>Thermospira aquatica gen. nov., sp. nov.</title>
        <authorList>
            <person name="Ben Ali Gam Z."/>
            <person name="Labat M."/>
        </authorList>
    </citation>
    <scope>NUCLEOTIDE SEQUENCE</scope>
    <source>
        <strain evidence="3">F1F22</strain>
    </source>
</reference>
<dbReference type="InterPro" id="IPR029063">
    <property type="entry name" value="SAM-dependent_MTases_sf"/>
</dbReference>
<evidence type="ECO:0000313" key="3">
    <source>
        <dbReference type="EMBL" id="URA10473.1"/>
    </source>
</evidence>
<dbReference type="EMBL" id="CP073355">
    <property type="protein sequence ID" value="URA10473.1"/>
    <property type="molecule type" value="Genomic_DNA"/>
</dbReference>
<sequence length="243" mass="27983">MEKTSGLFYEILAKWYDEIFPLSEELKGFVTHWLRDNTTVLDIGSATGELASFLGSKEEVSRVVALDLDPAMVLQAREKTRNNPKIEVKQMDMMAIGDLGEAFHLITCLGNTLVHLDSYESIQKFCRLCYGALKPQGRLIIQILHYDTLVHRKVESLPLIESEHCIFERFYAYHGKRVEFRGCLLDKSLQKSYESRLWLYPLEKDELLFCFDGLDVRIDLYGDFSFTPLFADSPLLVAVVERV</sequence>
<dbReference type="PANTHER" id="PTHR43861">
    <property type="entry name" value="TRANS-ACONITATE 2-METHYLTRANSFERASE-RELATED"/>
    <property type="match status" value="1"/>
</dbReference>
<dbReference type="Gene3D" id="3.40.50.150">
    <property type="entry name" value="Vaccinia Virus protein VP39"/>
    <property type="match status" value="1"/>
</dbReference>
<dbReference type="AlphaFoldDB" id="A0AAX3BEA0"/>
<dbReference type="KEGG" id="taqu:KDW03_01335"/>
<proteinExistence type="predicted"/>
<name>A0AAX3BEA0_9SPIR</name>
<keyword evidence="1" id="KW-0808">Transferase</keyword>
<feature type="domain" description="Methyltransferase" evidence="2">
    <location>
        <begin position="40"/>
        <end position="137"/>
    </location>
</feature>
<dbReference type="RefSeq" id="WP_271435600.1">
    <property type="nucleotide sequence ID" value="NZ_CP073355.1"/>
</dbReference>
<dbReference type="Pfam" id="PF13649">
    <property type="entry name" value="Methyltransf_25"/>
    <property type="match status" value="1"/>
</dbReference>
<dbReference type="Proteomes" id="UP001056539">
    <property type="component" value="Chromosome"/>
</dbReference>
<dbReference type="GO" id="GO:0032259">
    <property type="term" value="P:methylation"/>
    <property type="evidence" value="ECO:0007669"/>
    <property type="project" value="UniProtKB-KW"/>
</dbReference>
<reference evidence="3" key="1">
    <citation type="submission" date="2021-04" db="EMBL/GenBank/DDBJ databases">
        <authorList>
            <person name="Postec A."/>
        </authorList>
    </citation>
    <scope>NUCLEOTIDE SEQUENCE</scope>
    <source>
        <strain evidence="3">F1F22</strain>
    </source>
</reference>